<organism evidence="1">
    <name type="scientific">Stanieria sp. NIES-3757</name>
    <dbReference type="NCBI Taxonomy" id="1807358"/>
    <lineage>
        <taxon>Bacteria</taxon>
        <taxon>Bacillati</taxon>
        <taxon>Cyanobacteriota</taxon>
        <taxon>Cyanophyceae</taxon>
        <taxon>Pleurocapsales</taxon>
        <taxon>Dermocarpellaceae</taxon>
        <taxon>Stanieria</taxon>
    </lineage>
</organism>
<dbReference type="PDB" id="8FXH">
    <property type="method" value="EM"/>
    <property type="resolution" value="2.80 A"/>
    <property type="chains" value="A/B/C/D/E/F=1-636"/>
</dbReference>
<keyword evidence="3" id="KW-0479">Metal-binding</keyword>
<evidence type="ECO:0000313" key="1">
    <source>
        <dbReference type="EMBL" id="BAU62897.1"/>
    </source>
</evidence>
<feature type="binding site" evidence="3">
    <location>
        <position position="449"/>
    </location>
    <ligand>
        <name>Mg(2+)</name>
        <dbReference type="ChEBI" id="CHEBI:18420"/>
    </ligand>
</feature>
<evidence type="ECO:0007829" key="3">
    <source>
        <dbReference type="PDB" id="8FXI"/>
    </source>
</evidence>
<sequence length="636" mass="72014">MLTKQAVEPVRINARTTDVFDIFNVKQYVGANPYLNQAALVFDFAFTESYQPLPIENYLAVVGDRYPRLKEIEYQSYAELFASTVAEVNKLEMDLHLKGWNVKPIEEINRIAIESLHHRTTKEVVYCVWDWFEFITQGEEFDLSKQIAILQQLFRNSVYGGPTVYALLRTANEKHIPAFYLWDEGLMQYGYGKQQVRGIATTFDVDSHIDSDFTTQKDDCKKFLQELGFPVPQGDVVFSLAEAKEVAAEIGYPVAVKPVAGHKGIGVTADVQDEIELEAAYDRAVAGIPLEEKICIIVENSIAGHDYRLLCVNGRFVAATERKPAYVVGDGYSTIAELIEKENFSPNRSDTPTSPMGKIRTDEAMHLYLEEQGLDLDSVIDRDRTIYLRKVANLSSGGFSIDATNRVHPDNIILAQDIAQHFRLTCLGIDIITNDIGRSWKETSFGIIEINAAPGVYMHLKPAIGEPVDVTARILETFFETEKNARIPIITFNRVSIRQLQKLSDRILMSHPDWTIGAVCREGILINRSEKILNRHYNTNVLNLLRNPKLDLLIAEYDEDALEAEGMFYHGSNLVVLEDPSEIEMILTRDVFSDSTVIIKQGREITIKRKGLLEQYELEAEELIEQVYLKEIGTIS</sequence>
<keyword evidence="2 3" id="KW-0002">3D-structure</keyword>
<reference evidence="2 3" key="2">
    <citation type="journal article" date="2023" name="Protein Sci.">
        <title>Structure and function of a hexameric cyanophycin synthetase 2.</title>
        <authorList>
            <person name="Markus L.M.D."/>
            <person name="Sharon I."/>
            <person name="Munro K."/>
            <person name="Grogg M."/>
            <person name="Hilvert D."/>
            <person name="Strauss M."/>
            <person name="Schmeing T.M."/>
        </authorList>
    </citation>
    <scope>STRUCTURE BY ELECTRON MICROSCOPY (2.70 ANGSTROMS) OF 1-636 IN COMPLEX WITH MG(2+)</scope>
</reference>
<accession>A0ACD6B9D7</accession>
<name>A0ACD6B9D7_9CYAN</name>
<evidence type="ECO:0007829" key="2">
    <source>
        <dbReference type="PDB" id="8FXH"/>
    </source>
</evidence>
<dbReference type="PDB" id="8FXI">
    <property type="method" value="EM"/>
    <property type="resolution" value="2.70 A"/>
    <property type="chains" value="A/B/C/D/E/F=1-636"/>
</dbReference>
<gene>
    <name evidence="1" type="ORF">STA3757_02480</name>
</gene>
<protein>
    <submittedName>
        <fullName evidence="1">RimK domain-containing protein ATP-grasp</fullName>
    </submittedName>
</protein>
<proteinExistence type="evidence at protein level"/>
<dbReference type="EMBL" id="AP017375">
    <property type="protein sequence ID" value="BAU62897.1"/>
    <property type="molecule type" value="Genomic_DNA"/>
</dbReference>
<accession>A0A140K0M0</accession>
<reference evidence="1" key="1">
    <citation type="submission" date="2016-03" db="EMBL/GenBank/DDBJ databases">
        <title>Complete genome sequence of Stanieria sp. NIES-3757.</title>
        <authorList>
            <person name="Hirose Y."/>
            <person name="Kanesaki Y."/>
            <person name="Fujisawa T."/>
        </authorList>
    </citation>
    <scope>NUCLEOTIDE SEQUENCE</scope>
    <source>
        <strain evidence="1">NIES-3757</strain>
    </source>
</reference>